<name>A0ABU0I308_9HYPH</name>
<sequence>MAIVSALRASTLVKHLAKPVILAAALAGGLGLAGTAEAAGGCGPGWHPNPWGVCRPNYGPRPYWGGPRVVYGGYGRPYYRPYRAYGYYGPRPWY</sequence>
<feature type="chain" id="PRO_5047257537" description="Sulfur globule protein" evidence="1">
    <location>
        <begin position="39"/>
        <end position="94"/>
    </location>
</feature>
<proteinExistence type="predicted"/>
<comment type="caution">
    <text evidence="2">The sequence shown here is derived from an EMBL/GenBank/DDBJ whole genome shotgun (WGS) entry which is preliminary data.</text>
</comment>
<dbReference type="RefSeq" id="WP_238205407.1">
    <property type="nucleotide sequence ID" value="NZ_BPQE01000022.1"/>
</dbReference>
<keyword evidence="3" id="KW-1185">Reference proteome</keyword>
<dbReference type="InterPro" id="IPR058110">
    <property type="entry name" value="GCG_CRPN_dom"/>
</dbReference>
<dbReference type="EMBL" id="JAUSVP010000011">
    <property type="protein sequence ID" value="MDQ0448984.1"/>
    <property type="molecule type" value="Genomic_DNA"/>
</dbReference>
<feature type="signal peptide" evidence="1">
    <location>
        <begin position="1"/>
        <end position="38"/>
    </location>
</feature>
<gene>
    <name evidence="2" type="ORF">QO012_003496</name>
</gene>
<dbReference type="Proteomes" id="UP001231124">
    <property type="component" value="Unassembled WGS sequence"/>
</dbReference>
<keyword evidence="1" id="KW-0732">Signal</keyword>
<reference evidence="2 3" key="1">
    <citation type="submission" date="2023-07" db="EMBL/GenBank/DDBJ databases">
        <title>Genomic Encyclopedia of Type Strains, Phase IV (KMG-IV): sequencing the most valuable type-strain genomes for metagenomic binning, comparative biology and taxonomic classification.</title>
        <authorList>
            <person name="Goeker M."/>
        </authorList>
    </citation>
    <scope>NUCLEOTIDE SEQUENCE [LARGE SCALE GENOMIC DNA]</scope>
    <source>
        <strain evidence="2 3">DSM 19013</strain>
    </source>
</reference>
<protein>
    <recommendedName>
        <fullName evidence="4">Sulfur globule protein</fullName>
    </recommendedName>
</protein>
<organism evidence="2 3">
    <name type="scientific">Methylobacterium aerolatum</name>
    <dbReference type="NCBI Taxonomy" id="418708"/>
    <lineage>
        <taxon>Bacteria</taxon>
        <taxon>Pseudomonadati</taxon>
        <taxon>Pseudomonadota</taxon>
        <taxon>Alphaproteobacteria</taxon>
        <taxon>Hyphomicrobiales</taxon>
        <taxon>Methylobacteriaceae</taxon>
        <taxon>Methylobacterium</taxon>
    </lineage>
</organism>
<evidence type="ECO:0000313" key="3">
    <source>
        <dbReference type="Proteomes" id="UP001231124"/>
    </source>
</evidence>
<evidence type="ECO:0000313" key="2">
    <source>
        <dbReference type="EMBL" id="MDQ0448984.1"/>
    </source>
</evidence>
<accession>A0ABU0I308</accession>
<evidence type="ECO:0000256" key="1">
    <source>
        <dbReference type="SAM" id="SignalP"/>
    </source>
</evidence>
<evidence type="ECO:0008006" key="4">
    <source>
        <dbReference type="Google" id="ProtNLM"/>
    </source>
</evidence>
<dbReference type="NCBIfam" id="NF047412">
    <property type="entry name" value="sig_GCG_CRPN_rpt"/>
    <property type="match status" value="1"/>
</dbReference>